<keyword evidence="1" id="KW-1133">Transmembrane helix</keyword>
<feature type="transmembrane region" description="Helical" evidence="1">
    <location>
        <begin position="48"/>
        <end position="68"/>
    </location>
</feature>
<name>A0A6I4VV02_9BACL</name>
<accession>A0A6I4VV02</accession>
<dbReference type="Proteomes" id="UP000430692">
    <property type="component" value="Unassembled WGS sequence"/>
</dbReference>
<dbReference type="PANTHER" id="PTHR39165:SF1">
    <property type="entry name" value="DUF456 DOMAIN-CONTAINING PROTEIN"/>
    <property type="match status" value="1"/>
</dbReference>
<evidence type="ECO:0000256" key="1">
    <source>
        <dbReference type="SAM" id="Phobius"/>
    </source>
</evidence>
<dbReference type="AlphaFoldDB" id="A0A6I4VV02"/>
<gene>
    <name evidence="2" type="ORF">GSM42_00915</name>
</gene>
<dbReference type="InterPro" id="IPR007403">
    <property type="entry name" value="DUF456"/>
</dbReference>
<feature type="transmembrane region" description="Helical" evidence="1">
    <location>
        <begin position="89"/>
        <end position="116"/>
    </location>
</feature>
<organism evidence="2 3">
    <name type="scientific">Shimazuella alba</name>
    <dbReference type="NCBI Taxonomy" id="2690964"/>
    <lineage>
        <taxon>Bacteria</taxon>
        <taxon>Bacillati</taxon>
        <taxon>Bacillota</taxon>
        <taxon>Bacilli</taxon>
        <taxon>Bacillales</taxon>
        <taxon>Thermoactinomycetaceae</taxon>
        <taxon>Shimazuella</taxon>
    </lineage>
</organism>
<keyword evidence="3" id="KW-1185">Reference proteome</keyword>
<evidence type="ECO:0000313" key="3">
    <source>
        <dbReference type="Proteomes" id="UP000430692"/>
    </source>
</evidence>
<dbReference type="PANTHER" id="PTHR39165">
    <property type="entry name" value="IG HYPOTHETICAL 17883"/>
    <property type="match status" value="1"/>
</dbReference>
<dbReference type="RefSeq" id="WP_160799368.1">
    <property type="nucleotide sequence ID" value="NZ_WUUL01000001.1"/>
</dbReference>
<comment type="caution">
    <text evidence="2">The sequence shown here is derived from an EMBL/GenBank/DDBJ whole genome shotgun (WGS) entry which is preliminary data.</text>
</comment>
<reference evidence="2 3" key="1">
    <citation type="submission" date="2019-12" db="EMBL/GenBank/DDBJ databases">
        <title>Whole-genome analyses of novel actinobacteria.</title>
        <authorList>
            <person name="Sahin N."/>
            <person name="Saygin H."/>
        </authorList>
    </citation>
    <scope>NUCLEOTIDE SEQUENCE [LARGE SCALE GENOMIC DNA]</scope>
    <source>
        <strain evidence="2 3">KC615</strain>
    </source>
</reference>
<protein>
    <submittedName>
        <fullName evidence="2">DUF456 family protein</fullName>
    </submittedName>
</protein>
<dbReference type="EMBL" id="WUUL01000001">
    <property type="protein sequence ID" value="MXQ52334.1"/>
    <property type="molecule type" value="Genomic_DNA"/>
</dbReference>
<dbReference type="Pfam" id="PF04306">
    <property type="entry name" value="DUF456"/>
    <property type="match status" value="1"/>
</dbReference>
<keyword evidence="1" id="KW-0812">Transmembrane</keyword>
<proteinExistence type="predicted"/>
<evidence type="ECO:0000313" key="2">
    <source>
        <dbReference type="EMBL" id="MXQ52334.1"/>
    </source>
</evidence>
<feature type="transmembrane region" description="Helical" evidence="1">
    <location>
        <begin position="7"/>
        <end position="28"/>
    </location>
</feature>
<feature type="transmembrane region" description="Helical" evidence="1">
    <location>
        <begin position="136"/>
        <end position="163"/>
    </location>
</feature>
<keyword evidence="1" id="KW-0472">Membrane</keyword>
<sequence length="164" mass="18386">MESFDAIWWVVIVGLFLLAYAGLFLPALPDVPFLFAGFLVYHFLIDDYSLGWVFWSITIVATIVLFLIDYLAGGYAAQKAGGSKWDIPAAAIGVILFMWIPAVGFLIGPIIMVFLVELFLMRRTPNQAIRISITTLIGFLGGIVVKFFLMSAMIIWFLVLVFFF</sequence>